<dbReference type="GO" id="GO:0016491">
    <property type="term" value="F:oxidoreductase activity"/>
    <property type="evidence" value="ECO:0007669"/>
    <property type="project" value="InterPro"/>
</dbReference>
<dbReference type="Gene3D" id="1.20.1260.10">
    <property type="match status" value="1"/>
</dbReference>
<keyword evidence="8" id="KW-1185">Reference proteome</keyword>
<dbReference type="PANTHER" id="PTHR43865">
    <property type="entry name" value="RUBRERYTHRIN-RELATED"/>
    <property type="match status" value="1"/>
</dbReference>
<dbReference type="NCBIfam" id="NF045767">
    <property type="entry name" value="RuberyRbr"/>
    <property type="match status" value="1"/>
</dbReference>
<keyword evidence="4" id="KW-0249">Electron transport</keyword>
<dbReference type="InterPro" id="IPR003251">
    <property type="entry name" value="Rr_diiron-bd_dom"/>
</dbReference>
<dbReference type="CDD" id="cd01041">
    <property type="entry name" value="Rubrerythrin"/>
    <property type="match status" value="1"/>
</dbReference>
<keyword evidence="3" id="KW-0479">Metal-binding</keyword>
<dbReference type="AlphaFoldDB" id="A0A1J4JYK1"/>
<dbReference type="CDD" id="cd00729">
    <property type="entry name" value="rubredoxin_SM"/>
    <property type="match status" value="1"/>
</dbReference>
<evidence type="ECO:0000256" key="1">
    <source>
        <dbReference type="ARBA" id="ARBA00001965"/>
    </source>
</evidence>
<evidence type="ECO:0000256" key="3">
    <source>
        <dbReference type="ARBA" id="ARBA00022723"/>
    </source>
</evidence>
<reference evidence="7" key="1">
    <citation type="submission" date="2016-10" db="EMBL/GenBank/DDBJ databases">
        <authorList>
            <person name="Benchimol M."/>
            <person name="Almeida L.G."/>
            <person name="Vasconcelos A.T."/>
            <person name="Perreira-Neves A."/>
            <person name="Rosa I.A."/>
            <person name="Tasca T."/>
            <person name="Bogo M.R."/>
            <person name="de Souza W."/>
        </authorList>
    </citation>
    <scope>NUCLEOTIDE SEQUENCE [LARGE SCALE GENOMIC DNA]</scope>
    <source>
        <strain evidence="7">K</strain>
    </source>
</reference>
<evidence type="ECO:0000259" key="6">
    <source>
        <dbReference type="PROSITE" id="PS50905"/>
    </source>
</evidence>
<comment type="cofactor">
    <cofactor evidence="1">
        <name>Fe(3+)</name>
        <dbReference type="ChEBI" id="CHEBI:29034"/>
    </cofactor>
</comment>
<keyword evidence="5" id="KW-0408">Iron</keyword>
<dbReference type="Pfam" id="PF02915">
    <property type="entry name" value="Rubrerythrin"/>
    <property type="match status" value="1"/>
</dbReference>
<dbReference type="GeneID" id="94824796"/>
<accession>A0A1J4JYK1</accession>
<gene>
    <name evidence="7" type="primary">rbr</name>
    <name evidence="7" type="ORF">TRFO_01424</name>
</gene>
<comment type="caution">
    <text evidence="7">The sequence shown here is derived from an EMBL/GenBank/DDBJ whole genome shotgun (WGS) entry which is preliminary data.</text>
</comment>
<evidence type="ECO:0000256" key="4">
    <source>
        <dbReference type="ARBA" id="ARBA00022982"/>
    </source>
</evidence>
<protein>
    <submittedName>
        <fullName evidence="7">Rubrerythrin</fullName>
    </submittedName>
</protein>
<dbReference type="VEuPathDB" id="TrichDB:TRFO_01424"/>
<dbReference type="SUPFAM" id="SSF57802">
    <property type="entry name" value="Rubredoxin-like"/>
    <property type="match status" value="1"/>
</dbReference>
<dbReference type="Pfam" id="PF21349">
    <property type="entry name" value="RUBY_RBDX"/>
    <property type="match status" value="1"/>
</dbReference>
<proteinExistence type="predicted"/>
<dbReference type="InterPro" id="IPR048574">
    <property type="entry name" value="RUBY_RBDX"/>
</dbReference>
<dbReference type="Proteomes" id="UP000179807">
    <property type="component" value="Unassembled WGS sequence"/>
</dbReference>
<dbReference type="SUPFAM" id="SSF47240">
    <property type="entry name" value="Ferritin-like"/>
    <property type="match status" value="1"/>
</dbReference>
<dbReference type="PROSITE" id="PS50905">
    <property type="entry name" value="FERRITIN_LIKE"/>
    <property type="match status" value="1"/>
</dbReference>
<dbReference type="PANTHER" id="PTHR43865:SF1">
    <property type="entry name" value="RUBRERYTHRIN-RELATED"/>
    <property type="match status" value="1"/>
</dbReference>
<evidence type="ECO:0000313" key="7">
    <source>
        <dbReference type="EMBL" id="OHT03770.1"/>
    </source>
</evidence>
<keyword evidence="2" id="KW-0813">Transport</keyword>
<dbReference type="RefSeq" id="XP_068356906.1">
    <property type="nucleotide sequence ID" value="XM_068490092.1"/>
</dbReference>
<organism evidence="7 8">
    <name type="scientific">Tritrichomonas foetus</name>
    <dbReference type="NCBI Taxonomy" id="1144522"/>
    <lineage>
        <taxon>Eukaryota</taxon>
        <taxon>Metamonada</taxon>
        <taxon>Parabasalia</taxon>
        <taxon>Tritrichomonadida</taxon>
        <taxon>Tritrichomonadidae</taxon>
        <taxon>Tritrichomonas</taxon>
    </lineage>
</organism>
<dbReference type="InterPro" id="IPR009040">
    <property type="entry name" value="Ferritin-like_diiron"/>
</dbReference>
<evidence type="ECO:0000256" key="2">
    <source>
        <dbReference type="ARBA" id="ARBA00022448"/>
    </source>
</evidence>
<dbReference type="InterPro" id="IPR009078">
    <property type="entry name" value="Ferritin-like_SF"/>
</dbReference>
<dbReference type="EMBL" id="MLAK01000815">
    <property type="protein sequence ID" value="OHT03770.1"/>
    <property type="molecule type" value="Genomic_DNA"/>
</dbReference>
<sequence length="205" mass="23071">MSQSPPATAAPVQISLKGSRTEKNLAAAYAHESMARNKYTYFASRAKKDGYEQISAIFLETAENEREHAKKFLKLMKGDGSQVHVQFQVPGFSIQNTLENLKSSAEGELEEHSQMYPHMAAIAEQEGFDEIAKTFRAIACVEREHQMRFLLLAKQVETGTVFKRNREVSWKCRNCGNVVVGFEAPAECPVCGHAQSYYEMKEVLE</sequence>
<dbReference type="Gene3D" id="2.20.28.10">
    <property type="match status" value="1"/>
</dbReference>
<dbReference type="OrthoDB" id="10257359at2759"/>
<dbReference type="GO" id="GO:0046872">
    <property type="term" value="F:metal ion binding"/>
    <property type="evidence" value="ECO:0007669"/>
    <property type="project" value="UniProtKB-KW"/>
</dbReference>
<name>A0A1J4JYK1_9EUKA</name>
<feature type="domain" description="Ferritin-like diiron" evidence="6">
    <location>
        <begin position="15"/>
        <end position="160"/>
    </location>
</feature>
<dbReference type="InterPro" id="IPR052364">
    <property type="entry name" value="Rubrerythrin"/>
</dbReference>
<evidence type="ECO:0000256" key="5">
    <source>
        <dbReference type="ARBA" id="ARBA00023004"/>
    </source>
</evidence>
<dbReference type="InterPro" id="IPR012347">
    <property type="entry name" value="Ferritin-like"/>
</dbReference>
<evidence type="ECO:0000313" key="8">
    <source>
        <dbReference type="Proteomes" id="UP000179807"/>
    </source>
</evidence>